<dbReference type="SUPFAM" id="SSF48452">
    <property type="entry name" value="TPR-like"/>
    <property type="match status" value="1"/>
</dbReference>
<gene>
    <name evidence="2" type="ORF">BO225_11665</name>
</gene>
<dbReference type="PROSITE" id="PS50943">
    <property type="entry name" value="HTH_CROC1"/>
    <property type="match status" value="1"/>
</dbReference>
<proteinExistence type="predicted"/>
<dbReference type="AlphaFoldDB" id="A0A1U7NJK1"/>
<dbReference type="InterPro" id="IPR010982">
    <property type="entry name" value="Lambda_DNA-bd_dom_sf"/>
</dbReference>
<evidence type="ECO:0000313" key="2">
    <source>
        <dbReference type="EMBL" id="OLU43742.1"/>
    </source>
</evidence>
<comment type="caution">
    <text evidence="2">The sequence shown here is derived from an EMBL/GenBank/DDBJ whole genome shotgun (WGS) entry which is preliminary data.</text>
</comment>
<feature type="domain" description="HTH cro/C1-type" evidence="1">
    <location>
        <begin position="13"/>
        <end position="49"/>
    </location>
</feature>
<sequence length="418" mass="49431">MNQTESRIFGFFVNTMRKKYSWTLDALAHQTHYSYSMIRSIEKGISNLDEEGRNQFAHLFDFPSFKNNMQEKEKLLAQINEIDFLHCSLQNEKRKELIDQILSDRFLIASFLFPQYLLIELYKLVCDEEDEKKIEELRSLIESGIEFYSSKELAIYYHLLGIHANDIDSETSYLLQAYFYDPNSFMINLHLSMNTYFRQKLTEALQYLNRCKSLVFQYGSYFRFIQLSLLEAQIRIDLGDYQSSLQCLNRILLEKSVLDSDLYESCLSLLAYGHFRKKDSLNALIYAQQALQTTSEKPFLYLIIIFSAFRLNDSCFYSFVYKAKDFLLDNKKMVNSFDELIPWSLLIDGIVAWYQSNYYLAIENFKESIKAFDMDPLRSWILECLIELSEKSENLEWALHYQKELTDLVQNQTLSDSV</sequence>
<protein>
    <recommendedName>
        <fullName evidence="1">HTH cro/C1-type domain-containing protein</fullName>
    </recommendedName>
</protein>
<name>A0A1U7NJK1_9FIRM</name>
<organism evidence="2 3">
    <name type="scientific">Dubosiella newyorkensis</name>
    <dbReference type="NCBI Taxonomy" id="1862672"/>
    <lineage>
        <taxon>Bacteria</taxon>
        <taxon>Bacillati</taxon>
        <taxon>Bacillota</taxon>
        <taxon>Erysipelotrichia</taxon>
        <taxon>Erysipelotrichales</taxon>
        <taxon>Erysipelotrichaceae</taxon>
        <taxon>Dubosiella</taxon>
    </lineage>
</organism>
<evidence type="ECO:0000259" key="1">
    <source>
        <dbReference type="PROSITE" id="PS50943"/>
    </source>
</evidence>
<dbReference type="SUPFAM" id="SSF47413">
    <property type="entry name" value="lambda repressor-like DNA-binding domains"/>
    <property type="match status" value="1"/>
</dbReference>
<dbReference type="Gene3D" id="1.25.40.10">
    <property type="entry name" value="Tetratricopeptide repeat domain"/>
    <property type="match status" value="1"/>
</dbReference>
<dbReference type="EMBL" id="MPKA01000142">
    <property type="protein sequence ID" value="OLU43742.1"/>
    <property type="molecule type" value="Genomic_DNA"/>
</dbReference>
<dbReference type="Proteomes" id="UP000186705">
    <property type="component" value="Unassembled WGS sequence"/>
</dbReference>
<reference evidence="2 3" key="1">
    <citation type="submission" date="2016-11" db="EMBL/GenBank/DDBJ databases">
        <title>Description of two novel members of the family Erysipelotrichaceae: Ileibacterium lipovorans gen. nov., sp. nov. and Dubosiella newyorkensis, gen. nov., sp. nov.</title>
        <authorList>
            <person name="Cox L.M."/>
            <person name="Sohn J."/>
            <person name="Tyrrell K.L."/>
            <person name="Citron D.M."/>
            <person name="Lawson P.A."/>
            <person name="Patel N.B."/>
            <person name="Iizumi T."/>
            <person name="Perez-Perez G.I."/>
            <person name="Goldstein E.J."/>
            <person name="Blaser M.J."/>
        </authorList>
    </citation>
    <scope>NUCLEOTIDE SEQUENCE [LARGE SCALE GENOMIC DNA]</scope>
    <source>
        <strain evidence="2 3">NYU-BL-A4</strain>
    </source>
</reference>
<dbReference type="InterPro" id="IPR001387">
    <property type="entry name" value="Cro/C1-type_HTH"/>
</dbReference>
<evidence type="ECO:0000313" key="3">
    <source>
        <dbReference type="Proteomes" id="UP000186705"/>
    </source>
</evidence>
<dbReference type="RefSeq" id="WP_076342398.1">
    <property type="nucleotide sequence ID" value="NZ_CAMSPY010000016.1"/>
</dbReference>
<dbReference type="CDD" id="cd00093">
    <property type="entry name" value="HTH_XRE"/>
    <property type="match status" value="1"/>
</dbReference>
<dbReference type="InterPro" id="IPR011990">
    <property type="entry name" value="TPR-like_helical_dom_sf"/>
</dbReference>
<keyword evidence="3" id="KW-1185">Reference proteome</keyword>
<dbReference type="GO" id="GO:0003677">
    <property type="term" value="F:DNA binding"/>
    <property type="evidence" value="ECO:0007669"/>
    <property type="project" value="InterPro"/>
</dbReference>
<accession>A0A1U7NJK1</accession>